<dbReference type="SMART" id="SM00113">
    <property type="entry name" value="CALCITONIN"/>
    <property type="match status" value="1"/>
</dbReference>
<reference evidence="6 7" key="1">
    <citation type="journal article" date="2015" name="Annu Rev Anim Biosci">
        <title>The Genome 10K Project: a way forward.</title>
        <authorList>
            <person name="Koepfli K.P."/>
            <person name="Paten B."/>
            <person name="O'Brien S.J."/>
            <person name="Koepfli K.P."/>
            <person name="Paten B."/>
            <person name="Antunes A."/>
            <person name="Belov K."/>
            <person name="Bustamante C."/>
            <person name="Castoe T.A."/>
            <person name="Clawson H."/>
            <person name="Crawford A.J."/>
            <person name="Diekhans M."/>
            <person name="Distel D."/>
            <person name="Durbin R."/>
            <person name="Earl D."/>
            <person name="Fujita M.K."/>
            <person name="Gamble T."/>
            <person name="Georges A."/>
            <person name="Gemmell N."/>
            <person name="Gilbert M.T."/>
            <person name="Graves J.M."/>
            <person name="Green R.E."/>
            <person name="Hickey G."/>
            <person name="Jarvis E.D."/>
            <person name="Johnson W."/>
            <person name="Komissarov A."/>
            <person name="Korf I."/>
            <person name="Kuhn R."/>
            <person name="Larkin D.M."/>
            <person name="Lewin H."/>
            <person name="Lopez J.V."/>
            <person name="Ma J."/>
            <person name="Marques-Bonet T."/>
            <person name="Miller W."/>
            <person name="Murphy R."/>
            <person name="Pevzner P."/>
            <person name="Shapiro B."/>
            <person name="Steiner C."/>
            <person name="Tamazian G."/>
            <person name="Venkatesh B."/>
            <person name="Wang J."/>
            <person name="Wayne R."/>
            <person name="Wiley E."/>
            <person name="Yang H."/>
            <person name="Zhang G."/>
            <person name="Haussler D."/>
            <person name="Ryder O."/>
            <person name="O'Brien S.J."/>
        </authorList>
    </citation>
    <scope>NUCLEOTIDE SEQUENCE</scope>
</reference>
<organism evidence="6 7">
    <name type="scientific">Rhinolophus ferrumequinum</name>
    <name type="common">Greater horseshoe bat</name>
    <dbReference type="NCBI Taxonomy" id="59479"/>
    <lineage>
        <taxon>Eukaryota</taxon>
        <taxon>Metazoa</taxon>
        <taxon>Chordata</taxon>
        <taxon>Craniata</taxon>
        <taxon>Vertebrata</taxon>
        <taxon>Euteleostomi</taxon>
        <taxon>Mammalia</taxon>
        <taxon>Eutheria</taxon>
        <taxon>Laurasiatheria</taxon>
        <taxon>Chiroptera</taxon>
        <taxon>Yinpterochiroptera</taxon>
        <taxon>Rhinolophoidea</taxon>
        <taxon>Rhinolophidae</taxon>
        <taxon>Rhinolophinae</taxon>
        <taxon>Rhinolophus</taxon>
    </lineage>
</organism>
<dbReference type="GO" id="GO:0031716">
    <property type="term" value="F:calcitonin receptor binding"/>
    <property type="evidence" value="ECO:0007669"/>
    <property type="project" value="TreeGrafter"/>
</dbReference>
<dbReference type="InterPro" id="IPR001693">
    <property type="entry name" value="Calcitonin_peptide-like"/>
</dbReference>
<feature type="region of interest" description="Disordered" evidence="4">
    <location>
        <begin position="113"/>
        <end position="137"/>
    </location>
</feature>
<dbReference type="PANTHER" id="PTHR10505">
    <property type="entry name" value="CALCITONIN-RELATED"/>
    <property type="match status" value="1"/>
</dbReference>
<feature type="disulfide bond" evidence="3">
    <location>
        <begin position="91"/>
        <end position="96"/>
    </location>
</feature>
<reference evidence="6 7" key="2">
    <citation type="journal article" date="2018" name="Annu Rev Anim Biosci">
        <title>Bat Biology, Genomes, and the Bat1K Project: To Generate Chromosome-Level Genomes for All Living Bat Species.</title>
        <authorList>
            <person name="Teeling E.C."/>
            <person name="Vernes S.C."/>
            <person name="Davalos L.M."/>
            <person name="Ray D.A."/>
            <person name="Gilbert M.T.P."/>
            <person name="Myers E."/>
        </authorList>
    </citation>
    <scope>NUCLEOTIDE SEQUENCE</scope>
</reference>
<evidence type="ECO:0000256" key="3">
    <source>
        <dbReference type="PIRSR" id="PIRSR621116-50"/>
    </source>
</evidence>
<evidence type="ECO:0000256" key="4">
    <source>
        <dbReference type="SAM" id="MobiDB-lite"/>
    </source>
</evidence>
<dbReference type="GO" id="GO:0005179">
    <property type="term" value="F:hormone activity"/>
    <property type="evidence" value="ECO:0007669"/>
    <property type="project" value="InterPro"/>
</dbReference>
<dbReference type="InterPro" id="IPR021117">
    <property type="entry name" value="Calcitonin-like"/>
</dbReference>
<name>A0A671G407_RHIFE</name>
<reference evidence="6" key="5">
    <citation type="submission" date="2025-09" db="UniProtKB">
        <authorList>
            <consortium name="Ensembl"/>
        </authorList>
    </citation>
    <scope>IDENTIFICATION</scope>
</reference>
<dbReference type="InParanoid" id="A0A671G407"/>
<dbReference type="GO" id="GO:0051480">
    <property type="term" value="P:regulation of cytosolic calcium ion concentration"/>
    <property type="evidence" value="ECO:0007669"/>
    <property type="project" value="TreeGrafter"/>
</dbReference>
<reference evidence="7" key="3">
    <citation type="submission" date="2018-12" db="EMBL/GenBank/DDBJ databases">
        <title>G10K-VGP greater horseshoe bat female genome, primary haplotype.</title>
        <authorList>
            <person name="Teeling E."/>
            <person name="Myers G."/>
            <person name="Vernes S."/>
            <person name="Pippel M."/>
            <person name="Winkler S."/>
            <person name="Fedrigo O."/>
            <person name="Rhie A."/>
            <person name="Koren S."/>
            <person name="Phillippy A."/>
            <person name="Lewin H."/>
            <person name="Damas J."/>
            <person name="Howe K."/>
            <person name="Mountcastle J."/>
            <person name="Jarvis E.D."/>
        </authorList>
    </citation>
    <scope>NUCLEOTIDE SEQUENCE [LARGE SCALE GENOMIC DNA]</scope>
</reference>
<dbReference type="OMA" id="CERQRIM"/>
<feature type="domain" description="Calcitonin peptide-like" evidence="5">
    <location>
        <begin position="88"/>
        <end position="130"/>
    </location>
</feature>
<accession>A0A671G407</accession>
<dbReference type="GeneTree" id="ENSGT00940000162876"/>
<dbReference type="InterPro" id="IPR021116">
    <property type="entry name" value="Calcitonin/adrenomedullin"/>
</dbReference>
<reference evidence="6" key="4">
    <citation type="submission" date="2025-08" db="UniProtKB">
        <authorList>
            <consortium name="Ensembl"/>
        </authorList>
    </citation>
    <scope>IDENTIFICATION</scope>
</reference>
<evidence type="ECO:0000256" key="1">
    <source>
        <dbReference type="ARBA" id="ARBA00009222"/>
    </source>
</evidence>
<dbReference type="Proteomes" id="UP000472240">
    <property type="component" value="Chromosome 11"/>
</dbReference>
<evidence type="ECO:0000313" key="6">
    <source>
        <dbReference type="Ensembl" id="ENSRFEP00010032484.1"/>
    </source>
</evidence>
<evidence type="ECO:0000256" key="2">
    <source>
        <dbReference type="ARBA" id="ARBA00023157"/>
    </source>
</evidence>
<keyword evidence="2 3" id="KW-1015">Disulfide bond</keyword>
<dbReference type="GO" id="GO:0005615">
    <property type="term" value="C:extracellular space"/>
    <property type="evidence" value="ECO:0007669"/>
    <property type="project" value="TreeGrafter"/>
</dbReference>
<dbReference type="GO" id="GO:0007189">
    <property type="term" value="P:adenylate cyclase-activating G protein-coupled receptor signaling pathway"/>
    <property type="evidence" value="ECO:0007669"/>
    <property type="project" value="TreeGrafter"/>
</dbReference>
<dbReference type="Ensembl" id="ENSRFET00010035192.1">
    <property type="protein sequence ID" value="ENSRFEP00010032484.1"/>
    <property type="gene ID" value="ENSRFEG00010021410.1"/>
</dbReference>
<keyword evidence="7" id="KW-1185">Reference proteome</keyword>
<dbReference type="Pfam" id="PF00214">
    <property type="entry name" value="Calc_CGRP_IAPP"/>
    <property type="match status" value="1"/>
</dbReference>
<proteinExistence type="inferred from homology"/>
<dbReference type="Gene3D" id="6.10.250.2190">
    <property type="match status" value="1"/>
</dbReference>
<dbReference type="PANTHER" id="PTHR10505:SF13">
    <property type="entry name" value="CALCITONIN GENE-RELATED PEPTIDE 1"/>
    <property type="match status" value="1"/>
</dbReference>
<sequence length="137" mass="15611">GQQVCERQRIMRFWKLSPFLALGFLVLYQVGIFQAAPLSSIPESPEHHASLNKEERDLLQAALIKNSMRRMATEPKQETQSSSITVQKRECKLATCVINRLADQLNKFNSMLEKDLSPPDVGPESYGGYRRNFSPEQ</sequence>
<evidence type="ECO:0000313" key="7">
    <source>
        <dbReference type="Proteomes" id="UP000472240"/>
    </source>
</evidence>
<protein>
    <recommendedName>
        <fullName evidence="5">Calcitonin peptide-like domain-containing protein</fullName>
    </recommendedName>
</protein>
<dbReference type="AlphaFoldDB" id="A0A671G407"/>
<evidence type="ECO:0000259" key="5">
    <source>
        <dbReference type="SMART" id="SM00113"/>
    </source>
</evidence>
<comment type="similarity">
    <text evidence="1">Belongs to the calcitonin family.</text>
</comment>